<sequence>MEITKILLRIFLIYSQYKQHFPIGLREGSHVGDQLALRYTNAFADYPDASVPECRKRIAYSSQIMSGIKL</sequence>
<organism evidence="1 2">
    <name type="scientific">Dickeya chrysanthemi</name>
    <name type="common">Pectobacterium chrysanthemi</name>
    <name type="synonym">Erwinia chrysanthemi</name>
    <dbReference type="NCBI Taxonomy" id="556"/>
    <lineage>
        <taxon>Bacteria</taxon>
        <taxon>Pseudomonadati</taxon>
        <taxon>Pseudomonadota</taxon>
        <taxon>Gammaproteobacteria</taxon>
        <taxon>Enterobacterales</taxon>
        <taxon>Pectobacteriaceae</taxon>
        <taxon>Dickeya</taxon>
    </lineage>
</organism>
<reference evidence="1 2" key="1">
    <citation type="submission" date="2024-03" db="EMBL/GenBank/DDBJ databases">
        <title>Analysis of soft rot Pectobacteriaceae population diversity in US potato growing regions between 2016 and 2022.</title>
        <authorList>
            <person name="Ma X."/>
            <person name="Zhang X."/>
            <person name="Stodghill P."/>
            <person name="Rioux R."/>
            <person name="Babler B."/>
            <person name="Shrestha S."/>
            <person name="Babler B."/>
            <person name="Rivedal H."/>
            <person name="Frost K."/>
            <person name="Hao J."/>
            <person name="Secor G."/>
            <person name="Swingle B."/>
        </authorList>
    </citation>
    <scope>NUCLEOTIDE SEQUENCE [LARGE SCALE GENOMIC DNA]</scope>
    <source>
        <strain evidence="1 2">SR64</strain>
    </source>
</reference>
<name>A0ABU8JN39_DICCH</name>
<gene>
    <name evidence="1" type="ORF">WCU84_14420</name>
</gene>
<keyword evidence="2" id="KW-1185">Reference proteome</keyword>
<protein>
    <submittedName>
        <fullName evidence="1">Uncharacterized protein</fullName>
    </submittedName>
</protein>
<dbReference type="EMBL" id="JBBBOO010000010">
    <property type="protein sequence ID" value="MEI7064850.1"/>
    <property type="molecule type" value="Genomic_DNA"/>
</dbReference>
<dbReference type="RefSeq" id="WP_040001025.1">
    <property type="nucleotide sequence ID" value="NZ_CP161827.1"/>
</dbReference>
<comment type="caution">
    <text evidence="1">The sequence shown here is derived from an EMBL/GenBank/DDBJ whole genome shotgun (WGS) entry which is preliminary data.</text>
</comment>
<dbReference type="Proteomes" id="UP001359469">
    <property type="component" value="Unassembled WGS sequence"/>
</dbReference>
<evidence type="ECO:0000313" key="2">
    <source>
        <dbReference type="Proteomes" id="UP001359469"/>
    </source>
</evidence>
<proteinExistence type="predicted"/>
<accession>A0ABU8JN39</accession>
<evidence type="ECO:0000313" key="1">
    <source>
        <dbReference type="EMBL" id="MEI7064850.1"/>
    </source>
</evidence>